<dbReference type="Proteomes" id="UP000319897">
    <property type="component" value="Unassembled WGS sequence"/>
</dbReference>
<dbReference type="EMBL" id="VFSU01000014">
    <property type="protein sequence ID" value="TPE63046.1"/>
    <property type="molecule type" value="Genomic_DNA"/>
</dbReference>
<dbReference type="AlphaFoldDB" id="A0A501XR64"/>
<keyword evidence="2" id="KW-1185">Reference proteome</keyword>
<dbReference type="RefSeq" id="WP_140927233.1">
    <property type="nucleotide sequence ID" value="NZ_VFSU01000014.1"/>
</dbReference>
<proteinExistence type="predicted"/>
<gene>
    <name evidence="1" type="ORF">FJQ54_04460</name>
</gene>
<evidence type="ECO:0000313" key="2">
    <source>
        <dbReference type="Proteomes" id="UP000319897"/>
    </source>
</evidence>
<sequence length="76" mass="8677">MEKMIEETGATRMQIAKVAMVMASLDEDDDDLQFSRLASALNDGLAHLAAEEIFAKKYPDYTHPRMTNWRRSNVET</sequence>
<organism evidence="1 2">
    <name type="scientific">Sandaracinobacter neustonicus</name>
    <dbReference type="NCBI Taxonomy" id="1715348"/>
    <lineage>
        <taxon>Bacteria</taxon>
        <taxon>Pseudomonadati</taxon>
        <taxon>Pseudomonadota</taxon>
        <taxon>Alphaproteobacteria</taxon>
        <taxon>Sphingomonadales</taxon>
        <taxon>Sphingosinicellaceae</taxon>
        <taxon>Sandaracinobacter</taxon>
    </lineage>
</organism>
<reference evidence="1 2" key="1">
    <citation type="submission" date="2019-06" db="EMBL/GenBank/DDBJ databases">
        <authorList>
            <person name="Lee I."/>
            <person name="Jang G.I."/>
            <person name="Hwang C.Y."/>
        </authorList>
    </citation>
    <scope>NUCLEOTIDE SEQUENCE [LARGE SCALE GENOMIC DNA]</scope>
    <source>
        <strain evidence="1 2">PAMC 28131</strain>
    </source>
</reference>
<comment type="caution">
    <text evidence="1">The sequence shown here is derived from an EMBL/GenBank/DDBJ whole genome shotgun (WGS) entry which is preliminary data.</text>
</comment>
<evidence type="ECO:0000313" key="1">
    <source>
        <dbReference type="EMBL" id="TPE63046.1"/>
    </source>
</evidence>
<accession>A0A501XR64</accession>
<protein>
    <submittedName>
        <fullName evidence="1">Uncharacterized protein</fullName>
    </submittedName>
</protein>
<name>A0A501XR64_9SPHN</name>